<protein>
    <recommendedName>
        <fullName evidence="6">Cytochrome c domain-containing protein</fullName>
    </recommendedName>
</protein>
<organism evidence="3 5">
    <name type="scientific">Methylomonas methanica</name>
    <dbReference type="NCBI Taxonomy" id="421"/>
    <lineage>
        <taxon>Bacteria</taxon>
        <taxon>Pseudomonadati</taxon>
        <taxon>Pseudomonadota</taxon>
        <taxon>Gammaproteobacteria</taxon>
        <taxon>Methylococcales</taxon>
        <taxon>Methylococcaceae</taxon>
        <taxon>Methylomonas</taxon>
    </lineage>
</organism>
<comment type="caution">
    <text evidence="3">The sequence shown here is derived from an EMBL/GenBank/DDBJ whole genome shotgun (WGS) entry which is preliminary data.</text>
</comment>
<evidence type="ECO:0000313" key="4">
    <source>
        <dbReference type="Proteomes" id="UP000077763"/>
    </source>
</evidence>
<dbReference type="AlphaFoldDB" id="A0A177MS87"/>
<dbReference type="EMBL" id="LUUG01000044">
    <property type="protein sequence ID" value="OAI08541.1"/>
    <property type="molecule type" value="Genomic_DNA"/>
</dbReference>
<reference evidence="4 5" key="1">
    <citation type="submission" date="2016-03" db="EMBL/GenBank/DDBJ databases">
        <authorList>
            <person name="Ploux O."/>
        </authorList>
    </citation>
    <scope>NUCLEOTIDE SEQUENCE [LARGE SCALE GENOMIC DNA]</scope>
    <source>
        <strain evidence="3 5">R-45363</strain>
        <strain evidence="2 4">R-45371</strain>
    </source>
</reference>
<dbReference type="EMBL" id="LUUH01000038">
    <property type="protein sequence ID" value="OAI05950.1"/>
    <property type="molecule type" value="Genomic_DNA"/>
</dbReference>
<name>A0A177MS87_METMH</name>
<evidence type="ECO:0000313" key="5">
    <source>
        <dbReference type="Proteomes" id="UP000078090"/>
    </source>
</evidence>
<evidence type="ECO:0000256" key="1">
    <source>
        <dbReference type="SAM" id="SignalP"/>
    </source>
</evidence>
<sequence>MKTKIFALLAIASVALIPSLSAAGEADTCKGCHNGSVAPAVDALKAKFKTADELVAGAKASKNEMMKPMQGNDAKLKAAAAEIYK</sequence>
<gene>
    <name evidence="3" type="ORF">A1332_07150</name>
    <name evidence="2" type="ORF">A1353_09645</name>
</gene>
<dbReference type="RefSeq" id="WP_064007032.1">
    <property type="nucleotide sequence ID" value="NZ_LUUG01000044.1"/>
</dbReference>
<feature type="signal peptide" evidence="1">
    <location>
        <begin position="1"/>
        <end position="22"/>
    </location>
</feature>
<evidence type="ECO:0000313" key="2">
    <source>
        <dbReference type="EMBL" id="OAI05950.1"/>
    </source>
</evidence>
<dbReference type="Proteomes" id="UP000077763">
    <property type="component" value="Unassembled WGS sequence"/>
</dbReference>
<keyword evidence="1" id="KW-0732">Signal</keyword>
<accession>A0A177MS87</accession>
<feature type="chain" id="PRO_5013479519" description="Cytochrome c domain-containing protein" evidence="1">
    <location>
        <begin position="23"/>
        <end position="85"/>
    </location>
</feature>
<dbReference type="Proteomes" id="UP000078090">
    <property type="component" value="Unassembled WGS sequence"/>
</dbReference>
<dbReference type="OrthoDB" id="5573248at2"/>
<evidence type="ECO:0008006" key="6">
    <source>
        <dbReference type="Google" id="ProtNLM"/>
    </source>
</evidence>
<proteinExistence type="predicted"/>
<evidence type="ECO:0000313" key="3">
    <source>
        <dbReference type="EMBL" id="OAI08541.1"/>
    </source>
</evidence>